<dbReference type="PANTHER" id="PTHR40633">
    <property type="entry name" value="MATRIX PROTEIN, PUTATIVE (AFU_ORTHOLOGUE AFUA_8G05410)-RELATED"/>
    <property type="match status" value="1"/>
</dbReference>
<dbReference type="Pfam" id="PF10342">
    <property type="entry name" value="Kre9_KNH"/>
    <property type="match status" value="1"/>
</dbReference>
<feature type="region of interest" description="Disordered" evidence="2">
    <location>
        <begin position="128"/>
        <end position="248"/>
    </location>
</feature>
<keyword evidence="1 3" id="KW-0732">Signal</keyword>
<evidence type="ECO:0000259" key="4">
    <source>
        <dbReference type="Pfam" id="PF10342"/>
    </source>
</evidence>
<feature type="compositionally biased region" description="Low complexity" evidence="2">
    <location>
        <begin position="129"/>
        <end position="246"/>
    </location>
</feature>
<evidence type="ECO:0000256" key="1">
    <source>
        <dbReference type="ARBA" id="ARBA00022729"/>
    </source>
</evidence>
<protein>
    <recommendedName>
        <fullName evidence="4">Yeast cell wall synthesis Kre9/Knh1-like N-terminal domain-containing protein</fullName>
    </recommendedName>
</protein>
<feature type="domain" description="Yeast cell wall synthesis Kre9/Knh1-like N-terminal" evidence="4">
    <location>
        <begin position="35"/>
        <end position="123"/>
    </location>
</feature>
<dbReference type="EMBL" id="JAIBSC010000003">
    <property type="protein sequence ID" value="KAH1911128.1"/>
    <property type="molecule type" value="Genomic_DNA"/>
</dbReference>
<evidence type="ECO:0000313" key="5">
    <source>
        <dbReference type="EMBL" id="KAH1911128.1"/>
    </source>
</evidence>
<reference evidence="5" key="1">
    <citation type="submission" date="2021-08" db="EMBL/GenBank/DDBJ databases">
        <title>Global Aspergillus fumigatus from environmental and clinical sources.</title>
        <authorList>
            <person name="Barber A."/>
            <person name="Sae-Ong T."/>
        </authorList>
    </citation>
    <scope>NUCLEOTIDE SEQUENCE</scope>
    <source>
        <strain evidence="5">NRZ-2016-071</strain>
    </source>
</reference>
<feature type="signal peptide" evidence="3">
    <location>
        <begin position="1"/>
        <end position="18"/>
    </location>
</feature>
<dbReference type="AlphaFoldDB" id="A0A229XL25"/>
<accession>A0A229XL25</accession>
<proteinExistence type="predicted"/>
<evidence type="ECO:0000256" key="3">
    <source>
        <dbReference type="SAM" id="SignalP"/>
    </source>
</evidence>
<feature type="chain" id="PRO_5041164048" description="Yeast cell wall synthesis Kre9/Knh1-like N-terminal domain-containing protein" evidence="3">
    <location>
        <begin position="19"/>
        <end position="267"/>
    </location>
</feature>
<name>A0A229XL25_ASPFM</name>
<organism evidence="5 6">
    <name type="scientific">Aspergillus fumigatus</name>
    <name type="common">Neosartorya fumigata</name>
    <dbReference type="NCBI Taxonomy" id="746128"/>
    <lineage>
        <taxon>Eukaryota</taxon>
        <taxon>Fungi</taxon>
        <taxon>Dikarya</taxon>
        <taxon>Ascomycota</taxon>
        <taxon>Pezizomycotina</taxon>
        <taxon>Eurotiomycetes</taxon>
        <taxon>Eurotiomycetidae</taxon>
        <taxon>Eurotiales</taxon>
        <taxon>Aspergillaceae</taxon>
        <taxon>Aspergillus</taxon>
        <taxon>Aspergillus subgen. Fumigati</taxon>
    </lineage>
</organism>
<dbReference type="InterPro" id="IPR052982">
    <property type="entry name" value="SRP1/TIP1-like"/>
</dbReference>
<dbReference type="InterPro" id="IPR018466">
    <property type="entry name" value="Kre9/Knh1-like_N"/>
</dbReference>
<gene>
    <name evidence="5" type="ORF">KXV57_004527</name>
</gene>
<dbReference type="PANTHER" id="PTHR40633:SF1">
    <property type="entry name" value="GPI ANCHORED SERINE-THREONINE RICH PROTEIN (AFU_ORTHOLOGUE AFUA_1G03630)"/>
    <property type="match status" value="1"/>
</dbReference>
<evidence type="ECO:0000313" key="6">
    <source>
        <dbReference type="Proteomes" id="UP000813423"/>
    </source>
</evidence>
<dbReference type="Proteomes" id="UP000813423">
    <property type="component" value="Unassembled WGS sequence"/>
</dbReference>
<comment type="caution">
    <text evidence="5">The sequence shown here is derived from an EMBL/GenBank/DDBJ whole genome shotgun (WGS) entry which is preliminary data.</text>
</comment>
<sequence length="267" mass="26606">MRLSIASVVSCLAALAMAATKPDYTQDPTGNAILKPGLNELVPAGKPYTITWDPTTTGPVSLVLLRGPSTNVVPIETLADSIPNSGSFSWTPSTSLEPDTTHYGLLLVVEGTGQYQYSTQFGISNPGYTGSTSQSSSTSPTATETKSSSATESSSSKSSTTGKPETTTTTTPPTTTATSGSASADSTTTASETPATTLVTQSSTANVPTSTVVVSVPNSSAGSSSGASGSPSQSSTPSPSPTLSSGGDRKAISLGAVVVGAFAVMAF</sequence>
<evidence type="ECO:0000256" key="2">
    <source>
        <dbReference type="SAM" id="MobiDB-lite"/>
    </source>
</evidence>